<evidence type="ECO:0000313" key="8">
    <source>
        <dbReference type="Proteomes" id="UP001191082"/>
    </source>
</evidence>
<dbReference type="PANTHER" id="PTHR43289">
    <property type="entry name" value="MITOGEN-ACTIVATED PROTEIN KINASE KINASE KINASE 20-RELATED"/>
    <property type="match status" value="1"/>
</dbReference>
<evidence type="ECO:0000256" key="5">
    <source>
        <dbReference type="SAM" id="MobiDB-lite"/>
    </source>
</evidence>
<dbReference type="Pfam" id="PF00069">
    <property type="entry name" value="Pkinase"/>
    <property type="match status" value="1"/>
</dbReference>
<dbReference type="InterPro" id="IPR020635">
    <property type="entry name" value="Tyr_kinase_cat_dom"/>
</dbReference>
<reference evidence="7 8" key="1">
    <citation type="submission" date="2019-05" db="EMBL/GenBank/DDBJ databases">
        <title>Marivita sp. nov. isolated from sea sediment.</title>
        <authorList>
            <person name="Kim W."/>
        </authorList>
    </citation>
    <scope>NUCLEOTIDE SEQUENCE [LARGE SCALE GENOMIC DNA]</scope>
    <source>
        <strain evidence="7 8">CAU 1492</strain>
    </source>
</reference>
<keyword evidence="7" id="KW-0723">Serine/threonine-protein kinase</keyword>
<feature type="region of interest" description="Disordered" evidence="5">
    <location>
        <begin position="341"/>
        <end position="372"/>
    </location>
</feature>
<keyword evidence="2" id="KW-0547">Nucleotide-binding</keyword>
<dbReference type="InterPro" id="IPR011009">
    <property type="entry name" value="Kinase-like_dom_sf"/>
</dbReference>
<dbReference type="SUPFAM" id="SSF56112">
    <property type="entry name" value="Protein kinase-like (PK-like)"/>
    <property type="match status" value="1"/>
</dbReference>
<keyword evidence="1" id="KW-0808">Transferase</keyword>
<dbReference type="PANTHER" id="PTHR43289:SF6">
    <property type="entry name" value="SERINE_THREONINE-PROTEIN KINASE NEKL-3"/>
    <property type="match status" value="1"/>
</dbReference>
<keyword evidence="8" id="KW-1185">Reference proteome</keyword>
<name>A0ABY2X6U5_9RHOB</name>
<proteinExistence type="predicted"/>
<dbReference type="GO" id="GO:0004674">
    <property type="term" value="F:protein serine/threonine kinase activity"/>
    <property type="evidence" value="ECO:0007669"/>
    <property type="project" value="UniProtKB-KW"/>
</dbReference>
<comment type="caution">
    <text evidence="7">The sequence shown here is derived from an EMBL/GenBank/DDBJ whole genome shotgun (WGS) entry which is preliminary data.</text>
</comment>
<dbReference type="Gene3D" id="1.10.510.10">
    <property type="entry name" value="Transferase(Phosphotransferase) domain 1"/>
    <property type="match status" value="1"/>
</dbReference>
<dbReference type="SMART" id="SM00219">
    <property type="entry name" value="TyrKc"/>
    <property type="match status" value="1"/>
</dbReference>
<evidence type="ECO:0000256" key="4">
    <source>
        <dbReference type="ARBA" id="ARBA00022840"/>
    </source>
</evidence>
<keyword evidence="3 7" id="KW-0418">Kinase</keyword>
<dbReference type="RefSeq" id="WP_138864565.1">
    <property type="nucleotide sequence ID" value="NZ_VCPC01000003.1"/>
</dbReference>
<dbReference type="PROSITE" id="PS50011">
    <property type="entry name" value="PROTEIN_KINASE_DOM"/>
    <property type="match status" value="1"/>
</dbReference>
<evidence type="ECO:0000256" key="3">
    <source>
        <dbReference type="ARBA" id="ARBA00022777"/>
    </source>
</evidence>
<dbReference type="Proteomes" id="UP001191082">
    <property type="component" value="Unassembled WGS sequence"/>
</dbReference>
<dbReference type="CDD" id="cd14014">
    <property type="entry name" value="STKc_PknB_like"/>
    <property type="match status" value="1"/>
</dbReference>
<evidence type="ECO:0000313" key="7">
    <source>
        <dbReference type="EMBL" id="TMV11499.1"/>
    </source>
</evidence>
<dbReference type="EMBL" id="VCPC01000003">
    <property type="protein sequence ID" value="TMV11499.1"/>
    <property type="molecule type" value="Genomic_DNA"/>
</dbReference>
<feature type="compositionally biased region" description="Polar residues" evidence="5">
    <location>
        <begin position="399"/>
        <end position="416"/>
    </location>
</feature>
<evidence type="ECO:0000256" key="2">
    <source>
        <dbReference type="ARBA" id="ARBA00022741"/>
    </source>
</evidence>
<organism evidence="7 8">
    <name type="scientific">Arenibacterium halophilum</name>
    <dbReference type="NCBI Taxonomy" id="2583821"/>
    <lineage>
        <taxon>Bacteria</taxon>
        <taxon>Pseudomonadati</taxon>
        <taxon>Pseudomonadota</taxon>
        <taxon>Alphaproteobacteria</taxon>
        <taxon>Rhodobacterales</taxon>
        <taxon>Paracoccaceae</taxon>
        <taxon>Arenibacterium</taxon>
    </lineage>
</organism>
<feature type="domain" description="Protein kinase" evidence="6">
    <location>
        <begin position="26"/>
        <end position="303"/>
    </location>
</feature>
<feature type="region of interest" description="Disordered" evidence="5">
    <location>
        <begin position="389"/>
        <end position="458"/>
    </location>
</feature>
<gene>
    <name evidence="7" type="ORF">FGK64_14565</name>
</gene>
<evidence type="ECO:0000256" key="1">
    <source>
        <dbReference type="ARBA" id="ARBA00022679"/>
    </source>
</evidence>
<dbReference type="InterPro" id="IPR000719">
    <property type="entry name" value="Prot_kinase_dom"/>
</dbReference>
<keyword evidence="4" id="KW-0067">ATP-binding</keyword>
<evidence type="ECO:0000259" key="6">
    <source>
        <dbReference type="PROSITE" id="PS50011"/>
    </source>
</evidence>
<protein>
    <submittedName>
        <fullName evidence="7">Serine/threonine protein kinase</fullName>
    </submittedName>
</protein>
<accession>A0ABY2X6U5</accession>
<sequence>MSQKAFDTEPDPFGLPTGTRLLNGQYEILGLLQQGGFGITYLARDSLERTVVVKECFPGDLCRRSGTAVRPDSRAHRAPYAALIQQFLREARRLAKLRHPNIVAVHQVFEENGTAYMALDFVPGEDLVTLLEDDADLLTPALLDSALHQSLQALTYIHANGLLHRDIAPDNLRIDDLGHVTLIDFGAARERLAPGEADPAPALIAVKDGYSPPEFYDPAGFHDFPSDIYSLGASFYHLITGLAPPSGPERAEALATGAPDPYVPLAPETWHCPYPVLLTVDRALALDPSDRHASATEWVTALAEAPPNRPVPVSTPAPTHVEGVALDPALAAEVARLVRETNREVTPGAPKAIVRRPAPAPEKPKHRQLVDLFGNPVRDVDRWLREQERDRHVPAPSSVAPTIQDQQAPSKPQGQRIQPRALPIAPPQPTDAQNAPRRSLLSTLFGRRSARRSDTRLA</sequence>
<dbReference type="Gene3D" id="3.30.200.20">
    <property type="entry name" value="Phosphorylase Kinase, domain 1"/>
    <property type="match status" value="1"/>
</dbReference>